<proteinExistence type="predicted"/>
<protein>
    <submittedName>
        <fullName evidence="2">Uncharacterized protein LOC142177565</fullName>
    </submittedName>
</protein>
<reference evidence="1" key="1">
    <citation type="journal article" date="2014" name="Nat. Commun.">
        <title>The tobacco genome sequence and its comparison with those of tomato and potato.</title>
        <authorList>
            <person name="Sierro N."/>
            <person name="Battey J.N."/>
            <person name="Ouadi S."/>
            <person name="Bakaher N."/>
            <person name="Bovet L."/>
            <person name="Willig A."/>
            <person name="Goepfert S."/>
            <person name="Peitsch M.C."/>
            <person name="Ivanov N.V."/>
        </authorList>
    </citation>
    <scope>NUCLEOTIDE SEQUENCE [LARGE SCALE GENOMIC DNA]</scope>
</reference>
<evidence type="ECO:0000313" key="2">
    <source>
        <dbReference type="RefSeq" id="XP_075102814.1"/>
    </source>
</evidence>
<evidence type="ECO:0000313" key="1">
    <source>
        <dbReference type="Proteomes" id="UP000790787"/>
    </source>
</evidence>
<keyword evidence="1" id="KW-1185">Reference proteome</keyword>
<name>A0AC58U076_TOBAC</name>
<organism evidence="1 2">
    <name type="scientific">Nicotiana tabacum</name>
    <name type="common">Common tobacco</name>
    <dbReference type="NCBI Taxonomy" id="4097"/>
    <lineage>
        <taxon>Eukaryota</taxon>
        <taxon>Viridiplantae</taxon>
        <taxon>Streptophyta</taxon>
        <taxon>Embryophyta</taxon>
        <taxon>Tracheophyta</taxon>
        <taxon>Spermatophyta</taxon>
        <taxon>Magnoliopsida</taxon>
        <taxon>eudicotyledons</taxon>
        <taxon>Gunneridae</taxon>
        <taxon>Pentapetalae</taxon>
        <taxon>asterids</taxon>
        <taxon>lamiids</taxon>
        <taxon>Solanales</taxon>
        <taxon>Solanaceae</taxon>
        <taxon>Nicotianoideae</taxon>
        <taxon>Nicotianeae</taxon>
        <taxon>Nicotiana</taxon>
    </lineage>
</organism>
<sequence length="335" mass="36478">MTERNDNGAVTRLNPGLIGIYPGHANVNADVGVCRGYIPHLSNGKVNSTEMTQVQEPQFKLFGNLTQSQRKPSNRGQVSAPVPIRWGLQHGEGSKPGWFPIRQSILFGHANPQKYLNLKGRTISDIKSMDSETIPGNAEHITKGMESSNPYSSETIPALQLLGRVDQTTPLTPAFNVGTNKHQEKSFSDHPRIYMDGNQSIHNGGYTAGYSSQQPFPYLNDQVSHAPVQLGGRNLQQSVSSSGLWRTTQESGPGNNVSRGVVGTSSSMVHSLQSENASRSLDSITVLPISIIPKNNPPCLLNQNPAEIALADNEKYLRTAEDQNIRNKCSSPQKS</sequence>
<dbReference type="RefSeq" id="XP_075102814.1">
    <property type="nucleotide sequence ID" value="XM_075246713.1"/>
</dbReference>
<gene>
    <name evidence="2" type="primary">LOC142177565</name>
</gene>
<dbReference type="Proteomes" id="UP000790787">
    <property type="component" value="Chromosome 23"/>
</dbReference>
<accession>A0AC58U076</accession>
<reference evidence="2" key="2">
    <citation type="submission" date="2025-08" db="UniProtKB">
        <authorList>
            <consortium name="RefSeq"/>
        </authorList>
    </citation>
    <scope>IDENTIFICATION</scope>
    <source>
        <tissue evidence="2">Leaf</tissue>
    </source>
</reference>